<gene>
    <name evidence="2" type="ORF">ABT39_MTgene5059</name>
</gene>
<dbReference type="AlphaFoldDB" id="A0A117NHA5"/>
<sequence>MRRSRHGVSSPLHEQLSLFLYLYLCFSTFIHLYIYLLRSLSVSLSISKEIKGHPLRAFSRPMAF</sequence>
<dbReference type="EMBL" id="LKAM01000006">
    <property type="protein sequence ID" value="KUM48063.1"/>
    <property type="molecule type" value="Genomic_DNA"/>
</dbReference>
<proteinExistence type="predicted"/>
<feature type="transmembrane region" description="Helical" evidence="1">
    <location>
        <begin position="20"/>
        <end position="37"/>
    </location>
</feature>
<organism evidence="2">
    <name type="scientific">Picea glauca</name>
    <name type="common">White spruce</name>
    <name type="synonym">Pinus glauca</name>
    <dbReference type="NCBI Taxonomy" id="3330"/>
    <lineage>
        <taxon>Eukaryota</taxon>
        <taxon>Viridiplantae</taxon>
        <taxon>Streptophyta</taxon>
        <taxon>Embryophyta</taxon>
        <taxon>Tracheophyta</taxon>
        <taxon>Spermatophyta</taxon>
        <taxon>Pinopsida</taxon>
        <taxon>Pinidae</taxon>
        <taxon>Conifers I</taxon>
        <taxon>Pinales</taxon>
        <taxon>Pinaceae</taxon>
        <taxon>Picea</taxon>
    </lineage>
</organism>
<name>A0A117NHA5_PICGL</name>
<evidence type="ECO:0000313" key="2">
    <source>
        <dbReference type="EMBL" id="KUM48063.1"/>
    </source>
</evidence>
<keyword evidence="1" id="KW-1133">Transmembrane helix</keyword>
<keyword evidence="1" id="KW-0812">Transmembrane</keyword>
<geneLocation type="mitochondrion" evidence="2"/>
<comment type="caution">
    <text evidence="2">The sequence shown here is derived from an EMBL/GenBank/DDBJ whole genome shotgun (WGS) entry which is preliminary data.</text>
</comment>
<keyword evidence="1" id="KW-0472">Membrane</keyword>
<protein>
    <submittedName>
        <fullName evidence="2">Uncharacterized protein</fullName>
    </submittedName>
</protein>
<evidence type="ECO:0000256" key="1">
    <source>
        <dbReference type="SAM" id="Phobius"/>
    </source>
</evidence>
<keyword evidence="2" id="KW-0496">Mitochondrion</keyword>
<reference evidence="2" key="1">
    <citation type="journal article" date="2015" name="Genome Biol. Evol.">
        <title>Organellar Genomes of White Spruce (Picea glauca): Assembly and Annotation.</title>
        <authorList>
            <person name="Jackman S.D."/>
            <person name="Warren R.L."/>
            <person name="Gibb E.A."/>
            <person name="Vandervalk B.P."/>
            <person name="Mohamadi H."/>
            <person name="Chu J."/>
            <person name="Raymond A."/>
            <person name="Pleasance S."/>
            <person name="Coope R."/>
            <person name="Wildung M.R."/>
            <person name="Ritland C.E."/>
            <person name="Bousquet J."/>
            <person name="Jones S.J."/>
            <person name="Bohlmann J."/>
            <person name="Birol I."/>
        </authorList>
    </citation>
    <scope>NUCLEOTIDE SEQUENCE [LARGE SCALE GENOMIC DNA]</scope>
    <source>
        <tissue evidence="2">Flushing bud</tissue>
    </source>
</reference>
<accession>A0A117NHA5</accession>